<reference evidence="2 3" key="1">
    <citation type="submission" date="2015-10" db="EMBL/GenBank/DDBJ databases">
        <title>Conservation of the essential genome among Caulobacter and Brevundimonas species.</title>
        <authorList>
            <person name="Scott D."/>
            <person name="Ely B."/>
        </authorList>
    </citation>
    <scope>NUCLEOTIDE SEQUENCE [LARGE SCALE GENOMIC DNA]</scope>
    <source>
        <strain evidence="2 3">CB4</strain>
    </source>
</reference>
<feature type="transmembrane region" description="Helical" evidence="1">
    <location>
        <begin position="99"/>
        <end position="121"/>
    </location>
</feature>
<dbReference type="AlphaFoldDB" id="A0A0P0P3Z4"/>
<sequence>MARIDDARKLDAAKVVDTLNHLRVRVGERFPNSGLAEVCSQLTATARTTARRARRLSRPYLGLRFLVLVVVLAAITLEVGQITRLDWAGSLGRAEALTLASGLESAINLVLLSGAAAWFLLSLEARWKRGRVQKALHELRSFAHVIDMHQLTKDPTIVLGPRTASSPVREMNRFQLARYLDYCAEMLALTAKLAALYAGESDDPVIVAAVNDIETLTSDLGRKIWQKIMILGQLDEAGTA</sequence>
<dbReference type="Proteomes" id="UP000056905">
    <property type="component" value="Chromosome"/>
</dbReference>
<dbReference type="RefSeq" id="WP_062150675.1">
    <property type="nucleotide sequence ID" value="NZ_CP013002.1"/>
</dbReference>
<keyword evidence="1" id="KW-0472">Membrane</keyword>
<gene>
    <name evidence="2" type="ORF">AQ619_17415</name>
</gene>
<keyword evidence="1" id="KW-0812">Transmembrane</keyword>
<dbReference type="EMBL" id="CP013002">
    <property type="protein sequence ID" value="ALL14995.1"/>
    <property type="molecule type" value="Genomic_DNA"/>
</dbReference>
<organism evidence="2 3">
    <name type="scientific">Caulobacter henricii</name>
    <dbReference type="NCBI Taxonomy" id="69395"/>
    <lineage>
        <taxon>Bacteria</taxon>
        <taxon>Pseudomonadati</taxon>
        <taxon>Pseudomonadota</taxon>
        <taxon>Alphaproteobacteria</taxon>
        <taxon>Caulobacterales</taxon>
        <taxon>Caulobacteraceae</taxon>
        <taxon>Caulobacter</taxon>
    </lineage>
</organism>
<evidence type="ECO:0000313" key="3">
    <source>
        <dbReference type="Proteomes" id="UP000056905"/>
    </source>
</evidence>
<evidence type="ECO:0000256" key="1">
    <source>
        <dbReference type="SAM" id="Phobius"/>
    </source>
</evidence>
<keyword evidence="3" id="KW-1185">Reference proteome</keyword>
<keyword evidence="1" id="KW-1133">Transmembrane helix</keyword>
<dbReference type="STRING" id="69395.AQ619_17415"/>
<proteinExistence type="predicted"/>
<evidence type="ECO:0000313" key="2">
    <source>
        <dbReference type="EMBL" id="ALL14995.1"/>
    </source>
</evidence>
<dbReference type="KEGG" id="chq:AQ619_17415"/>
<name>A0A0P0P3Z4_9CAUL</name>
<dbReference type="OrthoDB" id="250722at2"/>
<protein>
    <submittedName>
        <fullName evidence="2">Uncharacterized protein</fullName>
    </submittedName>
</protein>
<feature type="transmembrane region" description="Helical" evidence="1">
    <location>
        <begin position="61"/>
        <end position="79"/>
    </location>
</feature>
<accession>A0A0P0P3Z4</accession>